<protein>
    <recommendedName>
        <fullName evidence="4">GLPGLI family protein</fullName>
    </recommendedName>
</protein>
<gene>
    <name evidence="2" type="ORF">SAMN06265376_1011102</name>
</gene>
<evidence type="ECO:0000313" key="3">
    <source>
        <dbReference type="Proteomes" id="UP000198379"/>
    </source>
</evidence>
<keyword evidence="3" id="KW-1185">Reference proteome</keyword>
<dbReference type="RefSeq" id="WP_089370395.1">
    <property type="nucleotide sequence ID" value="NZ_BMEP01000003.1"/>
</dbReference>
<sequence>MKSILSLLLLLYSYATMNAQSFEYSGDFNQDVVFLLPEGRVDFEIMNGVSMSDRSEKIIEKFTKALSENKEWFNQQVNNVLAKEGEPMPYDKRMGITKEEYEYMVTKKFDVKINSTGQLYFDISYSKNKIYLKSSDTTDFTSIVIDLKSKKARINEKTLAFDGPLIIESPDNVFNSSWRGYKWINEESNSTTIDFENIDNMVIKVYSITLGYIDVSKQLYIDIKGGEFNEGEKTVDFKYRLLSK</sequence>
<reference evidence="2 3" key="1">
    <citation type="submission" date="2017-06" db="EMBL/GenBank/DDBJ databases">
        <authorList>
            <person name="Kim H.J."/>
            <person name="Triplett B.A."/>
        </authorList>
    </citation>
    <scope>NUCLEOTIDE SEQUENCE [LARGE SCALE GENOMIC DNA]</scope>
    <source>
        <strain evidence="2 3">DSM 25597</strain>
    </source>
</reference>
<dbReference type="AlphaFoldDB" id="A0A238WIC3"/>
<dbReference type="EMBL" id="FZNY01000001">
    <property type="protein sequence ID" value="SNR46227.1"/>
    <property type="molecule type" value="Genomic_DNA"/>
</dbReference>
<name>A0A238WIC3_9FLAO</name>
<accession>A0A238WIC3</accession>
<evidence type="ECO:0008006" key="4">
    <source>
        <dbReference type="Google" id="ProtNLM"/>
    </source>
</evidence>
<evidence type="ECO:0000256" key="1">
    <source>
        <dbReference type="SAM" id="SignalP"/>
    </source>
</evidence>
<dbReference type="OrthoDB" id="2738538at2"/>
<feature type="signal peptide" evidence="1">
    <location>
        <begin position="1"/>
        <end position="21"/>
    </location>
</feature>
<proteinExistence type="predicted"/>
<organism evidence="2 3">
    <name type="scientific">Dokdonia pacifica</name>
    <dbReference type="NCBI Taxonomy" id="1627892"/>
    <lineage>
        <taxon>Bacteria</taxon>
        <taxon>Pseudomonadati</taxon>
        <taxon>Bacteroidota</taxon>
        <taxon>Flavobacteriia</taxon>
        <taxon>Flavobacteriales</taxon>
        <taxon>Flavobacteriaceae</taxon>
        <taxon>Dokdonia</taxon>
    </lineage>
</organism>
<dbReference type="Proteomes" id="UP000198379">
    <property type="component" value="Unassembled WGS sequence"/>
</dbReference>
<feature type="chain" id="PRO_5012014526" description="GLPGLI family protein" evidence="1">
    <location>
        <begin position="22"/>
        <end position="244"/>
    </location>
</feature>
<keyword evidence="1" id="KW-0732">Signal</keyword>
<evidence type="ECO:0000313" key="2">
    <source>
        <dbReference type="EMBL" id="SNR46227.1"/>
    </source>
</evidence>